<dbReference type="Proteomes" id="UP000780768">
    <property type="component" value="Unassembled WGS sequence"/>
</dbReference>
<dbReference type="GO" id="GO:0071555">
    <property type="term" value="P:cell wall organization"/>
    <property type="evidence" value="ECO:0007669"/>
    <property type="project" value="UniProtKB-UniRule"/>
</dbReference>
<evidence type="ECO:0000256" key="11">
    <source>
        <dbReference type="SAM" id="SignalP"/>
    </source>
</evidence>
<accession>A0A921HPS4</accession>
<reference evidence="13" key="2">
    <citation type="submission" date="2021-09" db="EMBL/GenBank/DDBJ databases">
        <authorList>
            <person name="Gilroy R."/>
        </authorList>
    </citation>
    <scope>NUCLEOTIDE SEQUENCE</scope>
    <source>
        <strain evidence="13">7318</strain>
    </source>
</reference>
<keyword evidence="6 9" id="KW-0133">Cell shape</keyword>
<proteinExistence type="inferred from homology"/>
<evidence type="ECO:0000256" key="10">
    <source>
        <dbReference type="SAM" id="MobiDB-lite"/>
    </source>
</evidence>
<protein>
    <submittedName>
        <fullName evidence="13">L,D-transpeptidase</fullName>
    </submittedName>
</protein>
<feature type="compositionally biased region" description="Polar residues" evidence="10">
    <location>
        <begin position="354"/>
        <end position="369"/>
    </location>
</feature>
<dbReference type="Gene3D" id="2.40.440.10">
    <property type="entry name" value="L,D-transpeptidase catalytic domain-like"/>
    <property type="match status" value="1"/>
</dbReference>
<comment type="similarity">
    <text evidence="2">Belongs to the YkuD family.</text>
</comment>
<dbReference type="GO" id="GO:0016757">
    <property type="term" value="F:glycosyltransferase activity"/>
    <property type="evidence" value="ECO:0007669"/>
    <property type="project" value="UniProtKB-KW"/>
</dbReference>
<evidence type="ECO:0000256" key="1">
    <source>
        <dbReference type="ARBA" id="ARBA00004752"/>
    </source>
</evidence>
<feature type="region of interest" description="Disordered" evidence="10">
    <location>
        <begin position="341"/>
        <end position="369"/>
    </location>
</feature>
<evidence type="ECO:0000256" key="3">
    <source>
        <dbReference type="ARBA" id="ARBA00022676"/>
    </source>
</evidence>
<dbReference type="PROSITE" id="PS52029">
    <property type="entry name" value="LD_TPASE"/>
    <property type="match status" value="1"/>
</dbReference>
<dbReference type="InterPro" id="IPR005490">
    <property type="entry name" value="LD_TPept_cat_dom"/>
</dbReference>
<dbReference type="GO" id="GO:0005576">
    <property type="term" value="C:extracellular region"/>
    <property type="evidence" value="ECO:0007669"/>
    <property type="project" value="TreeGrafter"/>
</dbReference>
<dbReference type="InterPro" id="IPR050979">
    <property type="entry name" value="LD-transpeptidase"/>
</dbReference>
<evidence type="ECO:0000256" key="5">
    <source>
        <dbReference type="ARBA" id="ARBA00022801"/>
    </source>
</evidence>
<dbReference type="EMBL" id="DYVR01000089">
    <property type="protein sequence ID" value="HJF84686.1"/>
    <property type="molecule type" value="Genomic_DNA"/>
</dbReference>
<dbReference type="InterPro" id="IPR038063">
    <property type="entry name" value="Transpep_catalytic_dom"/>
</dbReference>
<keyword evidence="5" id="KW-0378">Hydrolase</keyword>
<dbReference type="AlphaFoldDB" id="A0A921HPS4"/>
<evidence type="ECO:0000256" key="2">
    <source>
        <dbReference type="ARBA" id="ARBA00005992"/>
    </source>
</evidence>
<name>A0A921HPS4_9FIRM</name>
<dbReference type="GO" id="GO:0008360">
    <property type="term" value="P:regulation of cell shape"/>
    <property type="evidence" value="ECO:0007669"/>
    <property type="project" value="UniProtKB-UniRule"/>
</dbReference>
<dbReference type="PANTHER" id="PTHR30582">
    <property type="entry name" value="L,D-TRANSPEPTIDASE"/>
    <property type="match status" value="1"/>
</dbReference>
<keyword evidence="7 9" id="KW-0573">Peptidoglycan synthesis</keyword>
<comment type="pathway">
    <text evidence="1 9">Cell wall biogenesis; peptidoglycan biosynthesis.</text>
</comment>
<evidence type="ECO:0000256" key="4">
    <source>
        <dbReference type="ARBA" id="ARBA00022679"/>
    </source>
</evidence>
<dbReference type="Pfam" id="PF03734">
    <property type="entry name" value="YkuD"/>
    <property type="match status" value="1"/>
</dbReference>
<keyword evidence="8 9" id="KW-0961">Cell wall biogenesis/degradation</keyword>
<evidence type="ECO:0000313" key="14">
    <source>
        <dbReference type="Proteomes" id="UP000780768"/>
    </source>
</evidence>
<dbReference type="CDD" id="cd16913">
    <property type="entry name" value="YkuD_like"/>
    <property type="match status" value="1"/>
</dbReference>
<feature type="chain" id="PRO_5037494847" evidence="11">
    <location>
        <begin position="23"/>
        <end position="410"/>
    </location>
</feature>
<evidence type="ECO:0000256" key="6">
    <source>
        <dbReference type="ARBA" id="ARBA00022960"/>
    </source>
</evidence>
<feature type="signal peptide" evidence="11">
    <location>
        <begin position="1"/>
        <end position="22"/>
    </location>
</feature>
<feature type="active site" description="Nucleophile" evidence="9">
    <location>
        <position position="144"/>
    </location>
</feature>
<comment type="caution">
    <text evidence="13">The sequence shown here is derived from an EMBL/GenBank/DDBJ whole genome shotgun (WGS) entry which is preliminary data.</text>
</comment>
<evidence type="ECO:0000256" key="9">
    <source>
        <dbReference type="PROSITE-ProRule" id="PRU01373"/>
    </source>
</evidence>
<feature type="domain" description="L,D-TPase catalytic" evidence="12">
    <location>
        <begin position="46"/>
        <end position="168"/>
    </location>
</feature>
<sequence>MKKIVALCLFFCMLILQSAVFAAENTAANVNTNANANLSAANTVKRWILINIPARSLRLYEDDKCVAMYPVGVGKIGSKTPAGFYKIVEKVVNPTWVDPGDTSVVIASGPDNPLGFRWLGIGGNYGIHGTNNPSSVGHYVSNGCVRMVEADVEKVFDKVDVGTEVQIMYNRLVIDKTQDGRVAYYIYPDGYKMQELTVDFVKQGLAGYGIADFISEEYIAKSIEASNGLPNFVAAPVNIMYNNQKLAFKAVNYKNQIYVPVQEMAKTLNTAVKIENGSAVTAKGSAPVELFSKKPYIHLTDISNIFPVGFSLNKNYTVATLTAMPAVGTVEPADSAANKAVKADENAAAKPQTDKQTGINIPQRENSLNAQKELYKSADKKIGEEKQSIELEKTVSDDTKTDKIEIATIK</sequence>
<dbReference type="SUPFAM" id="SSF141523">
    <property type="entry name" value="L,D-transpeptidase catalytic domain-like"/>
    <property type="match status" value="1"/>
</dbReference>
<evidence type="ECO:0000313" key="13">
    <source>
        <dbReference type="EMBL" id="HJF84686.1"/>
    </source>
</evidence>
<evidence type="ECO:0000259" key="12">
    <source>
        <dbReference type="PROSITE" id="PS52029"/>
    </source>
</evidence>
<evidence type="ECO:0000256" key="7">
    <source>
        <dbReference type="ARBA" id="ARBA00022984"/>
    </source>
</evidence>
<reference evidence="13" key="1">
    <citation type="journal article" date="2021" name="PeerJ">
        <title>Extensive microbial diversity within the chicken gut microbiome revealed by metagenomics and culture.</title>
        <authorList>
            <person name="Gilroy R."/>
            <person name="Ravi A."/>
            <person name="Getino M."/>
            <person name="Pursley I."/>
            <person name="Horton D.L."/>
            <person name="Alikhan N.F."/>
            <person name="Baker D."/>
            <person name="Gharbi K."/>
            <person name="Hall N."/>
            <person name="Watson M."/>
            <person name="Adriaenssens E.M."/>
            <person name="Foster-Nyarko E."/>
            <person name="Jarju S."/>
            <person name="Secka A."/>
            <person name="Antonio M."/>
            <person name="Oren A."/>
            <person name="Chaudhuri R.R."/>
            <person name="La Ragione R."/>
            <person name="Hildebrand F."/>
            <person name="Pallen M.J."/>
        </authorList>
    </citation>
    <scope>NUCLEOTIDE SEQUENCE</scope>
    <source>
        <strain evidence="13">7318</strain>
    </source>
</reference>
<organism evidence="13 14">
    <name type="scientific">Megamonas hypermegale</name>
    <dbReference type="NCBI Taxonomy" id="158847"/>
    <lineage>
        <taxon>Bacteria</taxon>
        <taxon>Bacillati</taxon>
        <taxon>Bacillota</taxon>
        <taxon>Negativicutes</taxon>
        <taxon>Selenomonadales</taxon>
        <taxon>Selenomonadaceae</taxon>
        <taxon>Megamonas</taxon>
    </lineage>
</organism>
<feature type="active site" description="Proton donor/acceptor" evidence="9">
    <location>
        <position position="128"/>
    </location>
</feature>
<keyword evidence="3" id="KW-0328">Glycosyltransferase</keyword>
<dbReference type="GO" id="GO:0018104">
    <property type="term" value="P:peptidoglycan-protein cross-linking"/>
    <property type="evidence" value="ECO:0007669"/>
    <property type="project" value="TreeGrafter"/>
</dbReference>
<keyword evidence="4" id="KW-0808">Transferase</keyword>
<dbReference type="PANTHER" id="PTHR30582:SF24">
    <property type="entry name" value="L,D-TRANSPEPTIDASE ERFK_SRFK-RELATED"/>
    <property type="match status" value="1"/>
</dbReference>
<dbReference type="GO" id="GO:0071972">
    <property type="term" value="F:peptidoglycan L,D-transpeptidase activity"/>
    <property type="evidence" value="ECO:0007669"/>
    <property type="project" value="TreeGrafter"/>
</dbReference>
<keyword evidence="11" id="KW-0732">Signal</keyword>
<gene>
    <name evidence="13" type="ORF">K8V65_03360</name>
</gene>
<evidence type="ECO:0000256" key="8">
    <source>
        <dbReference type="ARBA" id="ARBA00023316"/>
    </source>
</evidence>